<dbReference type="Pfam" id="PF00474">
    <property type="entry name" value="SSF"/>
    <property type="match status" value="2"/>
</dbReference>
<feature type="transmembrane region" description="Helical" evidence="12">
    <location>
        <begin position="497"/>
        <end position="515"/>
    </location>
</feature>
<comment type="caution">
    <text evidence="13">The sequence shown here is derived from an EMBL/GenBank/DDBJ whole genome shotgun (WGS) entry which is preliminary data.</text>
</comment>
<comment type="subcellular location">
    <subcellularLocation>
        <location evidence="1">Cell membrane</location>
        <topology evidence="1">Multi-pass membrane protein</topology>
    </subcellularLocation>
</comment>
<dbReference type="AlphaFoldDB" id="A0A841EM13"/>
<dbReference type="Gene3D" id="1.20.1730.10">
    <property type="entry name" value="Sodium/glucose cotransporter"/>
    <property type="match status" value="1"/>
</dbReference>
<keyword evidence="6 12" id="KW-1133">Transmembrane helix</keyword>
<evidence type="ECO:0000313" key="14">
    <source>
        <dbReference type="Proteomes" id="UP000524404"/>
    </source>
</evidence>
<feature type="transmembrane region" description="Helical" evidence="12">
    <location>
        <begin position="272"/>
        <end position="297"/>
    </location>
</feature>
<dbReference type="GO" id="GO:0015293">
    <property type="term" value="F:symporter activity"/>
    <property type="evidence" value="ECO:0007669"/>
    <property type="project" value="TreeGrafter"/>
</dbReference>
<evidence type="ECO:0000256" key="1">
    <source>
        <dbReference type="ARBA" id="ARBA00004651"/>
    </source>
</evidence>
<evidence type="ECO:0000256" key="10">
    <source>
        <dbReference type="ARBA" id="ARBA00023201"/>
    </source>
</evidence>
<dbReference type="PANTHER" id="PTHR42985:SF40">
    <property type="entry name" value="LD47995P-RELATED"/>
    <property type="match status" value="1"/>
</dbReference>
<keyword evidence="10" id="KW-0739">Sodium transport</keyword>
<organism evidence="13 14">
    <name type="scientific">Arcicella rosea</name>
    <dbReference type="NCBI Taxonomy" id="502909"/>
    <lineage>
        <taxon>Bacteria</taxon>
        <taxon>Pseudomonadati</taxon>
        <taxon>Bacteroidota</taxon>
        <taxon>Cytophagia</taxon>
        <taxon>Cytophagales</taxon>
        <taxon>Flectobacillaceae</taxon>
        <taxon>Arcicella</taxon>
    </lineage>
</organism>
<evidence type="ECO:0000256" key="6">
    <source>
        <dbReference type="ARBA" id="ARBA00022989"/>
    </source>
</evidence>
<feature type="transmembrane region" description="Helical" evidence="12">
    <location>
        <begin position="6"/>
        <end position="22"/>
    </location>
</feature>
<keyword evidence="7" id="KW-0915">Sodium</keyword>
<feature type="transmembrane region" description="Helical" evidence="12">
    <location>
        <begin position="522"/>
        <end position="540"/>
    </location>
</feature>
<gene>
    <name evidence="13" type="ORF">HNP25_001857</name>
</gene>
<evidence type="ECO:0000256" key="4">
    <source>
        <dbReference type="ARBA" id="ARBA00022475"/>
    </source>
</evidence>
<evidence type="ECO:0000256" key="2">
    <source>
        <dbReference type="ARBA" id="ARBA00006434"/>
    </source>
</evidence>
<sequence length="573" mass="64287">MGNTDWLVLILTLGTIIGFGLWKGRFQEQNIEGYLLADRQMPWYHVTLSVMATQASAITFLSAPGQAYIDGMRFVQFYFGLPLAMIVLSITFIPIFKKLKVFTAYEFLEGRFDLKTRVMASFLFLIPRALSTGVTIAAPSIILSTILGWNLYWTNIVTGIVVTIYCMYGGSKTISYTQMQQMLVVMIGMFLAGYMVVHLLPTEMGFVDTLKVAGKMDKLNVIDWKFDLNNRYNVWSGLIGGFFLQLSYFGTDQSQVSRYLSGESVGESRLGLLMNGIFKIPMQFLILLVGSLVFVFYQFHEAPLFFNKTELGKVEQTAAYKTLVKKNTEVFTEKKKAVEELYAVLKTDENASTLKTKALNAQKLETLKAKALAADKKANKLRSEVKDLMLKTNPDANTNDTNYIFLSFVTKYLPQGMVGLLIAVILLASMGAMASAFSSLTSCTIVDIYQRMIHKEDTEKHYVNASKLVTLGWGIVCIIVAQFTANIGSLIEAVNILGSWFYGTILGVFLVAFYFKFIKGDAVFWAALLAEVFVIYAWWIDLTAFLWLNVIGCVLVIVFAWVISLFSKTIVNE</sequence>
<feature type="transmembrane region" description="Helical" evidence="12">
    <location>
        <begin position="152"/>
        <end position="170"/>
    </location>
</feature>
<protein>
    <submittedName>
        <fullName evidence="13">SSS family transporter</fullName>
    </submittedName>
</protein>
<proteinExistence type="inferred from homology"/>
<feature type="transmembrane region" description="Helical" evidence="12">
    <location>
        <begin position="470"/>
        <end position="491"/>
    </location>
</feature>
<dbReference type="PANTHER" id="PTHR42985">
    <property type="entry name" value="SODIUM-COUPLED MONOCARBOXYLATE TRANSPORTER"/>
    <property type="match status" value="1"/>
</dbReference>
<keyword evidence="5 12" id="KW-0812">Transmembrane</keyword>
<dbReference type="RefSeq" id="WP_184133514.1">
    <property type="nucleotide sequence ID" value="NZ_JACHKT010000011.1"/>
</dbReference>
<feature type="transmembrane region" description="Helical" evidence="12">
    <location>
        <begin position="117"/>
        <end position="146"/>
    </location>
</feature>
<keyword evidence="9 12" id="KW-0472">Membrane</keyword>
<dbReference type="InterPro" id="IPR051163">
    <property type="entry name" value="Sodium:Solute_Symporter_SSF"/>
</dbReference>
<dbReference type="GO" id="GO:0006814">
    <property type="term" value="P:sodium ion transport"/>
    <property type="evidence" value="ECO:0007669"/>
    <property type="project" value="UniProtKB-KW"/>
</dbReference>
<name>A0A841EM13_9BACT</name>
<keyword evidence="3" id="KW-0813">Transport</keyword>
<feature type="transmembrane region" description="Helical" evidence="12">
    <location>
        <begin position="182"/>
        <end position="200"/>
    </location>
</feature>
<evidence type="ECO:0000256" key="8">
    <source>
        <dbReference type="ARBA" id="ARBA00023065"/>
    </source>
</evidence>
<keyword evidence="14" id="KW-1185">Reference proteome</keyword>
<reference evidence="13 14" key="1">
    <citation type="submission" date="2020-08" db="EMBL/GenBank/DDBJ databases">
        <title>Functional genomics of gut bacteria from endangered species of beetles.</title>
        <authorList>
            <person name="Carlos-Shanley C."/>
        </authorList>
    </citation>
    <scope>NUCLEOTIDE SEQUENCE [LARGE SCALE GENOMIC DNA]</scope>
    <source>
        <strain evidence="13 14">S00070</strain>
    </source>
</reference>
<dbReference type="GO" id="GO:0005886">
    <property type="term" value="C:plasma membrane"/>
    <property type="evidence" value="ECO:0007669"/>
    <property type="project" value="UniProtKB-SubCell"/>
</dbReference>
<evidence type="ECO:0000313" key="13">
    <source>
        <dbReference type="EMBL" id="MBB6003204.1"/>
    </source>
</evidence>
<dbReference type="CDD" id="cd11494">
    <property type="entry name" value="SLC5sbd_NIS-like_u2"/>
    <property type="match status" value="1"/>
</dbReference>
<evidence type="ECO:0000256" key="3">
    <source>
        <dbReference type="ARBA" id="ARBA00022448"/>
    </source>
</evidence>
<comment type="similarity">
    <text evidence="2 11">Belongs to the sodium:solute symporter (SSF) (TC 2.A.21) family.</text>
</comment>
<dbReference type="InterPro" id="IPR001734">
    <property type="entry name" value="Na/solute_symporter"/>
</dbReference>
<feature type="transmembrane region" description="Helical" evidence="12">
    <location>
        <begin position="416"/>
        <end position="449"/>
    </location>
</feature>
<feature type="transmembrane region" description="Helical" evidence="12">
    <location>
        <begin position="43"/>
        <end position="63"/>
    </location>
</feature>
<dbReference type="EMBL" id="JACHKT010000011">
    <property type="protein sequence ID" value="MBB6003204.1"/>
    <property type="molecule type" value="Genomic_DNA"/>
</dbReference>
<dbReference type="Proteomes" id="UP000524404">
    <property type="component" value="Unassembled WGS sequence"/>
</dbReference>
<feature type="transmembrane region" description="Helical" evidence="12">
    <location>
        <begin position="546"/>
        <end position="566"/>
    </location>
</feature>
<feature type="transmembrane region" description="Helical" evidence="12">
    <location>
        <begin position="232"/>
        <end position="251"/>
    </location>
</feature>
<evidence type="ECO:0000256" key="5">
    <source>
        <dbReference type="ARBA" id="ARBA00022692"/>
    </source>
</evidence>
<keyword evidence="4" id="KW-1003">Cell membrane</keyword>
<dbReference type="InterPro" id="IPR038377">
    <property type="entry name" value="Na/Glc_symporter_sf"/>
</dbReference>
<dbReference type="PROSITE" id="PS50283">
    <property type="entry name" value="NA_SOLUT_SYMP_3"/>
    <property type="match status" value="1"/>
</dbReference>
<evidence type="ECO:0000256" key="9">
    <source>
        <dbReference type="ARBA" id="ARBA00023136"/>
    </source>
</evidence>
<evidence type="ECO:0000256" key="11">
    <source>
        <dbReference type="RuleBase" id="RU362091"/>
    </source>
</evidence>
<keyword evidence="8" id="KW-0406">Ion transport</keyword>
<accession>A0A841EM13</accession>
<evidence type="ECO:0000256" key="12">
    <source>
        <dbReference type="SAM" id="Phobius"/>
    </source>
</evidence>
<evidence type="ECO:0000256" key="7">
    <source>
        <dbReference type="ARBA" id="ARBA00023053"/>
    </source>
</evidence>
<feature type="transmembrane region" description="Helical" evidence="12">
    <location>
        <begin position="75"/>
        <end position="96"/>
    </location>
</feature>